<evidence type="ECO:0000313" key="2">
    <source>
        <dbReference type="EMBL" id="ELW67424.1"/>
    </source>
</evidence>
<feature type="region of interest" description="Disordered" evidence="1">
    <location>
        <begin position="1"/>
        <end position="135"/>
    </location>
</feature>
<dbReference type="InParanoid" id="L9KY66"/>
<keyword evidence="3" id="KW-1185">Reference proteome</keyword>
<dbReference type="Proteomes" id="UP000011518">
    <property type="component" value="Unassembled WGS sequence"/>
</dbReference>
<organism evidence="2 3">
    <name type="scientific">Tupaia chinensis</name>
    <name type="common">Chinese tree shrew</name>
    <name type="synonym">Tupaia belangeri chinensis</name>
    <dbReference type="NCBI Taxonomy" id="246437"/>
    <lineage>
        <taxon>Eukaryota</taxon>
        <taxon>Metazoa</taxon>
        <taxon>Chordata</taxon>
        <taxon>Craniata</taxon>
        <taxon>Vertebrata</taxon>
        <taxon>Euteleostomi</taxon>
        <taxon>Mammalia</taxon>
        <taxon>Eutheria</taxon>
        <taxon>Euarchontoglires</taxon>
        <taxon>Scandentia</taxon>
        <taxon>Tupaiidae</taxon>
        <taxon>Tupaia</taxon>
    </lineage>
</organism>
<name>L9KY66_TUPCH</name>
<reference evidence="3" key="1">
    <citation type="submission" date="2012-07" db="EMBL/GenBank/DDBJ databases">
        <title>Genome of the Chinese tree shrew, a rising model animal genetically related to primates.</title>
        <authorList>
            <person name="Zhang G."/>
            <person name="Fan Y."/>
            <person name="Yao Y."/>
            <person name="Huang Z."/>
        </authorList>
    </citation>
    <scope>NUCLEOTIDE SEQUENCE [LARGE SCALE GENOMIC DNA]</scope>
</reference>
<evidence type="ECO:0000313" key="3">
    <source>
        <dbReference type="Proteomes" id="UP000011518"/>
    </source>
</evidence>
<evidence type="ECO:0000256" key="1">
    <source>
        <dbReference type="SAM" id="MobiDB-lite"/>
    </source>
</evidence>
<gene>
    <name evidence="2" type="ORF">TREES_T100014617</name>
</gene>
<dbReference type="AlphaFoldDB" id="L9KY66"/>
<protein>
    <submittedName>
        <fullName evidence="2">Uncharacterized protein</fullName>
    </submittedName>
</protein>
<feature type="compositionally biased region" description="Basic and acidic residues" evidence="1">
    <location>
        <begin position="48"/>
        <end position="67"/>
    </location>
</feature>
<reference evidence="3" key="2">
    <citation type="journal article" date="2013" name="Nat. Commun.">
        <title>Genome of the Chinese tree shrew.</title>
        <authorList>
            <person name="Fan Y."/>
            <person name="Huang Z.Y."/>
            <person name="Cao C.C."/>
            <person name="Chen C.S."/>
            <person name="Chen Y.X."/>
            <person name="Fan D.D."/>
            <person name="He J."/>
            <person name="Hou H.L."/>
            <person name="Hu L."/>
            <person name="Hu X.T."/>
            <person name="Jiang X.T."/>
            <person name="Lai R."/>
            <person name="Lang Y.S."/>
            <person name="Liang B."/>
            <person name="Liao S.G."/>
            <person name="Mu D."/>
            <person name="Ma Y.Y."/>
            <person name="Niu Y.Y."/>
            <person name="Sun X.Q."/>
            <person name="Xia J.Q."/>
            <person name="Xiao J."/>
            <person name="Xiong Z.Q."/>
            <person name="Xu L."/>
            <person name="Yang L."/>
            <person name="Zhang Y."/>
            <person name="Zhao W."/>
            <person name="Zhao X.D."/>
            <person name="Zheng Y.T."/>
            <person name="Zhou J.M."/>
            <person name="Zhu Y.B."/>
            <person name="Zhang G.J."/>
            <person name="Wang J."/>
            <person name="Yao Y.G."/>
        </authorList>
    </citation>
    <scope>NUCLEOTIDE SEQUENCE [LARGE SCALE GENOMIC DNA]</scope>
</reference>
<sequence length="170" mass="18075">MPRCTVGTAGPPEEPPLCAEEAMCGDGKAASGTDAWAEGVNEPVGTGERQRDKERPGDQLRGMDRTDAPGTHRSSSRTGSERGDAISAAATRSTRRASVPERHRPPTNQHPGPAGPQANRHPGHGAPPFSSKTGIEIQEALKELICRDELRKNDLRSSFLPSCSKKFGTA</sequence>
<accession>L9KY66</accession>
<dbReference type="EMBL" id="KB320614">
    <property type="protein sequence ID" value="ELW67424.1"/>
    <property type="molecule type" value="Genomic_DNA"/>
</dbReference>
<proteinExistence type="predicted"/>